<accession>A0A5N5CXY7</accession>
<dbReference type="Proteomes" id="UP000627934">
    <property type="component" value="Unassembled WGS sequence"/>
</dbReference>
<reference evidence="2" key="1">
    <citation type="submission" date="2016-08" db="EMBL/GenBank/DDBJ databases">
        <authorList>
            <person name="Yan J."/>
        </authorList>
    </citation>
    <scope>NUCLEOTIDE SEQUENCE</scope>
    <source>
        <strain evidence="2">CSS-01s</strain>
    </source>
</reference>
<dbReference type="OrthoDB" id="4167009at2759"/>
<organism evidence="1 3">
    <name type="scientific">Lasiodiplodia theobromae</name>
    <dbReference type="NCBI Taxonomy" id="45133"/>
    <lineage>
        <taxon>Eukaryota</taxon>
        <taxon>Fungi</taxon>
        <taxon>Dikarya</taxon>
        <taxon>Ascomycota</taxon>
        <taxon>Pezizomycotina</taxon>
        <taxon>Dothideomycetes</taxon>
        <taxon>Dothideomycetes incertae sedis</taxon>
        <taxon>Botryosphaeriales</taxon>
        <taxon>Botryosphaeriaceae</taxon>
        <taxon>Lasiodiplodia</taxon>
    </lineage>
</organism>
<evidence type="ECO:0008006" key="4">
    <source>
        <dbReference type="Google" id="ProtNLM"/>
    </source>
</evidence>
<dbReference type="AlphaFoldDB" id="A0A5N5CXY7"/>
<name>A0A5N5CXY7_9PEZI</name>
<proteinExistence type="predicted"/>
<gene>
    <name evidence="2" type="ORF">BFW01_g10346</name>
    <name evidence="1" type="ORF">DBV05_g11177</name>
</gene>
<evidence type="ECO:0000313" key="2">
    <source>
        <dbReference type="EMBL" id="KAF9629143.1"/>
    </source>
</evidence>
<dbReference type="EMBL" id="MDYX01000024">
    <property type="protein sequence ID" value="KAF9629143.1"/>
    <property type="molecule type" value="Genomic_DNA"/>
</dbReference>
<dbReference type="Proteomes" id="UP000325902">
    <property type="component" value="Unassembled WGS sequence"/>
</dbReference>
<evidence type="ECO:0000313" key="3">
    <source>
        <dbReference type="Proteomes" id="UP000325902"/>
    </source>
</evidence>
<dbReference type="InterPro" id="IPR009593">
    <property type="entry name" value="DUF1203"/>
</dbReference>
<protein>
    <recommendedName>
        <fullName evidence="4">DUF1203 domain-containing protein</fullName>
    </recommendedName>
</protein>
<keyword evidence="3" id="KW-1185">Reference proteome</keyword>
<dbReference type="Pfam" id="PF06718">
    <property type="entry name" value="DUF1203"/>
    <property type="match status" value="1"/>
</dbReference>
<sequence length="169" mass="18536">MPHDIPLPPTLHWWPLPTPLTPAALAAALPRTPPTPVPCRRCLRDIAPGDRALLLSYDPFLTASDGSPYRGPTAIFVHDLASKDNTCELADVKRDFGGCVPEQQVARLMAVRAFDKGGMLREAEVAEGKDLVMACERLLSEGQEADERVEYLHLHYAAHGCFAVRVDRG</sequence>
<evidence type="ECO:0000313" key="1">
    <source>
        <dbReference type="EMBL" id="KAB2570166.1"/>
    </source>
</evidence>
<reference evidence="2" key="2">
    <citation type="journal article" date="2018" name="DNA Res.">
        <title>Comparative genome and transcriptome analyses reveal adaptations to opportunistic infections in woody plant degrading pathogens of Botryosphaeriaceae.</title>
        <authorList>
            <person name="Yan J.Y."/>
            <person name="Zhao W.S."/>
            <person name="Chen Z."/>
            <person name="Xing Q.K."/>
            <person name="Zhang W."/>
            <person name="Chethana K.W.T."/>
            <person name="Xue M.F."/>
            <person name="Xu J.P."/>
            <person name="Phillips A.J.L."/>
            <person name="Wang Y."/>
            <person name="Liu J.H."/>
            <person name="Liu M."/>
            <person name="Zhou Y."/>
            <person name="Jayawardena R.S."/>
            <person name="Manawasinghe I.S."/>
            <person name="Huang J.B."/>
            <person name="Qiao G.H."/>
            <person name="Fu C.Y."/>
            <person name="Guo F.F."/>
            <person name="Dissanayake A.J."/>
            <person name="Peng Y.L."/>
            <person name="Hyde K.D."/>
            <person name="Li X.H."/>
        </authorList>
    </citation>
    <scope>NUCLEOTIDE SEQUENCE</scope>
    <source>
        <strain evidence="2">CSS-01s</strain>
    </source>
</reference>
<reference evidence="1 3" key="3">
    <citation type="journal article" date="2019" name="Sci. Rep.">
        <title>A multi-omics analysis of the grapevine pathogen Lasiodiplodia theobromae reveals that temperature affects the expression of virulence- and pathogenicity-related genes.</title>
        <authorList>
            <person name="Felix C."/>
            <person name="Meneses R."/>
            <person name="Goncalves M.F.M."/>
            <person name="Tilleman L."/>
            <person name="Duarte A.S."/>
            <person name="Jorrin-Novo J.V."/>
            <person name="Van de Peer Y."/>
            <person name="Deforce D."/>
            <person name="Van Nieuwerburgh F."/>
            <person name="Esteves A.C."/>
            <person name="Alves A."/>
        </authorList>
    </citation>
    <scope>NUCLEOTIDE SEQUENCE [LARGE SCALE GENOMIC DNA]</scope>
    <source>
        <strain evidence="1 3">LA-SOL3</strain>
    </source>
</reference>
<dbReference type="EMBL" id="VCHE01000149">
    <property type="protein sequence ID" value="KAB2570166.1"/>
    <property type="molecule type" value="Genomic_DNA"/>
</dbReference>
<comment type="caution">
    <text evidence="1">The sequence shown here is derived from an EMBL/GenBank/DDBJ whole genome shotgun (WGS) entry which is preliminary data.</text>
</comment>